<name>A0AAD7U7G7_9STRA</name>
<gene>
    <name evidence="7" type="ORF">CTAYLR_007531</name>
</gene>
<evidence type="ECO:0000256" key="4">
    <source>
        <dbReference type="ARBA" id="ARBA00023242"/>
    </source>
</evidence>
<sequence length="187" mass="21007">MCQFKDDRPFSCAQLWENSQKSVPRAAIQATLTQMVAEGKLLSKSFGKTVCYFKPQEAADIVPLFEELPRVDHETHRTQNEAARIEARARTLAAQPTNADLEAEPPRADLDARLVVLKSQNFVTPRELAKAKHAYNHELRRWRELRRAVSAAVDAVRERCDVDAQHLSGVFDDREAGVTGPPPTYIG</sequence>
<dbReference type="GO" id="GO:0000709">
    <property type="term" value="P:meiotic joint molecule formation"/>
    <property type="evidence" value="ECO:0007669"/>
    <property type="project" value="TreeGrafter"/>
</dbReference>
<dbReference type="GO" id="GO:0120230">
    <property type="term" value="F:recombinase activator activity"/>
    <property type="evidence" value="ECO:0007669"/>
    <property type="project" value="TreeGrafter"/>
</dbReference>
<evidence type="ECO:0000256" key="3">
    <source>
        <dbReference type="ARBA" id="ARBA00023172"/>
    </source>
</evidence>
<dbReference type="Gene3D" id="1.10.10.10">
    <property type="entry name" value="Winged helix-like DNA-binding domain superfamily/Winged helix DNA-binding domain"/>
    <property type="match status" value="1"/>
</dbReference>
<proteinExistence type="inferred from homology"/>
<keyword evidence="8" id="KW-1185">Reference proteome</keyword>
<dbReference type="Pfam" id="PF07106">
    <property type="entry name" value="WHD_TBPIP"/>
    <property type="match status" value="1"/>
</dbReference>
<dbReference type="InterPro" id="IPR036388">
    <property type="entry name" value="WH-like_DNA-bd_sf"/>
</dbReference>
<keyword evidence="4" id="KW-0539">Nucleus</keyword>
<comment type="caution">
    <text evidence="7">The sequence shown here is derived from an EMBL/GenBank/DDBJ whole genome shotgun (WGS) entry which is preliminary data.</text>
</comment>
<dbReference type="Proteomes" id="UP001230188">
    <property type="component" value="Unassembled WGS sequence"/>
</dbReference>
<dbReference type="GO" id="GO:0003690">
    <property type="term" value="F:double-stranded DNA binding"/>
    <property type="evidence" value="ECO:0007669"/>
    <property type="project" value="TreeGrafter"/>
</dbReference>
<dbReference type="PANTHER" id="PTHR15938:SF0">
    <property type="entry name" value="HOMOLOGOUS-PAIRING PROTEIN 2 HOMOLOG"/>
    <property type="match status" value="1"/>
</dbReference>
<evidence type="ECO:0000313" key="8">
    <source>
        <dbReference type="Proteomes" id="UP001230188"/>
    </source>
</evidence>
<dbReference type="AlphaFoldDB" id="A0AAD7U7G7"/>
<evidence type="ECO:0000256" key="1">
    <source>
        <dbReference type="ARBA" id="ARBA00004123"/>
    </source>
</evidence>
<protein>
    <recommendedName>
        <fullName evidence="6">Homologous-pairing protein 2 winged helix domain-containing protein</fullName>
    </recommendedName>
</protein>
<organism evidence="7 8">
    <name type="scientific">Chrysophaeum taylorii</name>
    <dbReference type="NCBI Taxonomy" id="2483200"/>
    <lineage>
        <taxon>Eukaryota</taxon>
        <taxon>Sar</taxon>
        <taxon>Stramenopiles</taxon>
        <taxon>Ochrophyta</taxon>
        <taxon>Pelagophyceae</taxon>
        <taxon>Pelagomonadales</taxon>
        <taxon>Pelagomonadaceae</taxon>
        <taxon>Chrysophaeum</taxon>
    </lineage>
</organism>
<keyword evidence="5" id="KW-0469">Meiosis</keyword>
<evidence type="ECO:0000259" key="6">
    <source>
        <dbReference type="Pfam" id="PF07106"/>
    </source>
</evidence>
<dbReference type="PANTHER" id="PTHR15938">
    <property type="entry name" value="TBP-1 INTERACTING PROTEIN"/>
    <property type="match status" value="1"/>
</dbReference>
<comment type="similarity">
    <text evidence="2">Belongs to the HOP2 family.</text>
</comment>
<dbReference type="GO" id="GO:0007129">
    <property type="term" value="P:homologous chromosome pairing at meiosis"/>
    <property type="evidence" value="ECO:0007669"/>
    <property type="project" value="TreeGrafter"/>
</dbReference>
<accession>A0AAD7U7G7</accession>
<dbReference type="GO" id="GO:0000794">
    <property type="term" value="C:condensed nuclear chromosome"/>
    <property type="evidence" value="ECO:0007669"/>
    <property type="project" value="TreeGrafter"/>
</dbReference>
<evidence type="ECO:0000256" key="2">
    <source>
        <dbReference type="ARBA" id="ARBA00007922"/>
    </source>
</evidence>
<dbReference type="GO" id="GO:0010774">
    <property type="term" value="P:meiotic strand invasion involved in reciprocal meiotic recombination"/>
    <property type="evidence" value="ECO:0007669"/>
    <property type="project" value="TreeGrafter"/>
</dbReference>
<comment type="subcellular location">
    <subcellularLocation>
        <location evidence="1">Nucleus</location>
    </subcellularLocation>
</comment>
<feature type="domain" description="Homologous-pairing protein 2 winged helix" evidence="6">
    <location>
        <begin position="7"/>
        <end position="53"/>
    </location>
</feature>
<dbReference type="InterPro" id="IPR010776">
    <property type="entry name" value="Hop2_WH_dom"/>
</dbReference>
<dbReference type="GO" id="GO:0120231">
    <property type="term" value="C:DNA recombinase auxiliary factor complex"/>
    <property type="evidence" value="ECO:0007669"/>
    <property type="project" value="TreeGrafter"/>
</dbReference>
<reference evidence="7" key="1">
    <citation type="submission" date="2023-01" db="EMBL/GenBank/DDBJ databases">
        <title>Metagenome sequencing of chrysophaentin producing Chrysophaeum taylorii.</title>
        <authorList>
            <person name="Davison J."/>
            <person name="Bewley C."/>
        </authorList>
    </citation>
    <scope>NUCLEOTIDE SEQUENCE</scope>
    <source>
        <strain evidence="7">NIES-1699</strain>
    </source>
</reference>
<keyword evidence="3" id="KW-0233">DNA recombination</keyword>
<evidence type="ECO:0000313" key="7">
    <source>
        <dbReference type="EMBL" id="KAJ8599199.1"/>
    </source>
</evidence>
<evidence type="ECO:0000256" key="5">
    <source>
        <dbReference type="ARBA" id="ARBA00023254"/>
    </source>
</evidence>
<dbReference type="EMBL" id="JAQMWT010000581">
    <property type="protein sequence ID" value="KAJ8599199.1"/>
    <property type="molecule type" value="Genomic_DNA"/>
</dbReference>